<feature type="signal peptide" evidence="22">
    <location>
        <begin position="1"/>
        <end position="33"/>
    </location>
</feature>
<evidence type="ECO:0000256" key="12">
    <source>
        <dbReference type="ARBA" id="ARBA00022860"/>
    </source>
</evidence>
<feature type="transmembrane region" description="Helical" evidence="21">
    <location>
        <begin position="207"/>
        <end position="230"/>
    </location>
</feature>
<evidence type="ECO:0000256" key="1">
    <source>
        <dbReference type="ARBA" id="ARBA00004651"/>
    </source>
</evidence>
<dbReference type="GeneID" id="106171046"/>
<feature type="transmembrane region" description="Helical" evidence="21">
    <location>
        <begin position="173"/>
        <end position="195"/>
    </location>
</feature>
<keyword evidence="10" id="KW-0677">Repeat</keyword>
<reference evidence="25" key="1">
    <citation type="submission" date="2025-08" db="UniProtKB">
        <authorList>
            <consortium name="RefSeq"/>
        </authorList>
    </citation>
    <scope>IDENTIFICATION</scope>
    <source>
        <tissue evidence="25">Gonads</tissue>
    </source>
</reference>
<dbReference type="OrthoDB" id="418484at2759"/>
<dbReference type="SUPFAM" id="SSF141072">
    <property type="entry name" value="CalX-like"/>
    <property type="match status" value="2"/>
</dbReference>
<dbReference type="InterPro" id="IPR038081">
    <property type="entry name" value="CalX-like_sf"/>
</dbReference>
<evidence type="ECO:0000256" key="17">
    <source>
        <dbReference type="ARBA" id="ARBA00023180"/>
    </source>
</evidence>
<organism evidence="24 25">
    <name type="scientific">Lingula anatina</name>
    <name type="common">Brachiopod</name>
    <name type="synonym">Lingula unguis</name>
    <dbReference type="NCBI Taxonomy" id="7574"/>
    <lineage>
        <taxon>Eukaryota</taxon>
        <taxon>Metazoa</taxon>
        <taxon>Spiralia</taxon>
        <taxon>Lophotrochozoa</taxon>
        <taxon>Brachiopoda</taxon>
        <taxon>Linguliformea</taxon>
        <taxon>Lingulata</taxon>
        <taxon>Lingulida</taxon>
        <taxon>Linguloidea</taxon>
        <taxon>Lingulidae</taxon>
        <taxon>Lingula</taxon>
    </lineage>
</organism>
<evidence type="ECO:0000256" key="7">
    <source>
        <dbReference type="ARBA" id="ARBA00022692"/>
    </source>
</evidence>
<dbReference type="Pfam" id="PF16494">
    <property type="entry name" value="Na_Ca_ex_C"/>
    <property type="match status" value="1"/>
</dbReference>
<evidence type="ECO:0000256" key="15">
    <source>
        <dbReference type="ARBA" id="ARBA00023065"/>
    </source>
</evidence>
<dbReference type="GO" id="GO:0046872">
    <property type="term" value="F:metal ion binding"/>
    <property type="evidence" value="ECO:0007669"/>
    <property type="project" value="UniProtKB-KW"/>
</dbReference>
<evidence type="ECO:0000256" key="16">
    <source>
        <dbReference type="ARBA" id="ARBA00023136"/>
    </source>
</evidence>
<sequence>MECHTKSRMFPWSPVTIMLSVAVMLLAMQTVNAQNNTETGIEGEDPHYDKCLGIRPCKKGNMLPVWQPDENLSSGDKAARAIVYFISLIYTFLGVSIVADRFMGAIEVITSKEKELTVKMANGDTQIVVVRVWNETVSNLTLMALGSSAPEILLSIIEICFNNNFKAGDLGPGTIVGSAAFNLFVIISICVYVVPEGEVRRIKHLRVFFITASWSIFAYLWLYFIIAVITPGEVNLWEAVVTLMFFPLTVISAYIADKKLLPHRFLRKRYRANRGKTMVVQAEGDVELADGKANNVEFKGLEDAGEDVREFERHRKEYIEILRELRKKNPNADMKTLEEMAEYELLNRGPKSRAYYRIQATRKLTGGGNVIKKAKIEKTLHEEAEEKEEEPDDNITRVFFDPGHYTVMENVGKFSITVTRKGGDLSQTLYVDYRTEDGTANAGTDYEHAEGTVIFQTGEVHKQFEVTILDDDIFEEDEHFYVHLSNLRLGDANGMFHSHGQHDQELVKLDTPSTATVMILDDDHAGIFHFAESEMAVVESVGHAEVKVCRSSGARGRVRLPYQITEGTAKLGKDFEEESGVLIFENDEYEKFISVPIIDGEEYEKNVFFSLVLEEPQVVRRGSVDSEDSESGKDADVNEVELEDATPIDQMTEDQKIAMLGKPRLGEKIHTVVRIHESQEFKSTVDKLLKKANMAVLIGTSSWKEQVLEAISVSAGDDDDGEGEEKLPSCLDYVMHFLTIFWKLLFACTTPPTDYLGGWAAFVVSILMIGVLTAFITDLASHLGCTIGLQDTVTAISFVALGTSVPDTFASKVATIQDKYADASIGNVTGSNAVNVFLGIGIAWTIAAAVHLARGEPFVVKPGSLGFSVTMFCIFAAVAIAILIIRRRPFVGGELGGPYKFKLPTTVFFVGLWVFYVLLSAFESYCIIPGF</sequence>
<evidence type="ECO:0000256" key="10">
    <source>
        <dbReference type="ARBA" id="ARBA00022737"/>
    </source>
</evidence>
<evidence type="ECO:0000259" key="23">
    <source>
        <dbReference type="SMART" id="SM00237"/>
    </source>
</evidence>
<dbReference type="RefSeq" id="XP_013406594.1">
    <property type="nucleotide sequence ID" value="XM_013551140.1"/>
</dbReference>
<feature type="transmembrane region" description="Helical" evidence="21">
    <location>
        <begin position="759"/>
        <end position="780"/>
    </location>
</feature>
<accession>A0A1S3J9P6</accession>
<comment type="catalytic activity">
    <reaction evidence="19">
        <text>Ca(2+)(in) + 3 Na(+)(out) = Ca(2+)(out) + 3 Na(+)(in)</text>
        <dbReference type="Rhea" id="RHEA:69955"/>
        <dbReference type="ChEBI" id="CHEBI:29101"/>
        <dbReference type="ChEBI" id="CHEBI:29108"/>
    </reaction>
</comment>
<dbReference type="KEGG" id="lak:106171046"/>
<dbReference type="PANTHER" id="PTHR11878:SF65">
    <property type="entry name" value="NA_CA-EXCHANGE PROTEIN, ISOFORM G"/>
    <property type="match status" value="1"/>
</dbReference>
<evidence type="ECO:0000256" key="11">
    <source>
        <dbReference type="ARBA" id="ARBA00022837"/>
    </source>
</evidence>
<dbReference type="InterPro" id="IPR044880">
    <property type="entry name" value="NCX_ion-bd_dom_sf"/>
</dbReference>
<keyword evidence="18" id="KW-0739">Sodium transport</keyword>
<dbReference type="GO" id="GO:0042383">
    <property type="term" value="C:sarcolemma"/>
    <property type="evidence" value="ECO:0007669"/>
    <property type="project" value="TreeGrafter"/>
</dbReference>
<dbReference type="Gene3D" id="2.60.40.2030">
    <property type="match status" value="2"/>
</dbReference>
<feature type="chain" id="PRO_5010376939" evidence="22">
    <location>
        <begin position="34"/>
        <end position="931"/>
    </location>
</feature>
<dbReference type="Pfam" id="PF01699">
    <property type="entry name" value="Na_Ca_ex"/>
    <property type="match status" value="2"/>
</dbReference>
<dbReference type="Pfam" id="PF03160">
    <property type="entry name" value="Calx-beta"/>
    <property type="match status" value="1"/>
</dbReference>
<keyword evidence="16 21" id="KW-0472">Membrane</keyword>
<dbReference type="InterPro" id="IPR004836">
    <property type="entry name" value="Na_Ca_Ex"/>
</dbReference>
<keyword evidence="4" id="KW-0050">Antiport</keyword>
<feature type="domain" description="Calx-beta" evidence="23">
    <location>
        <begin position="515"/>
        <end position="614"/>
    </location>
</feature>
<keyword evidence="9 22" id="KW-0732">Signal</keyword>
<keyword evidence="17" id="KW-0325">Glycoprotein</keyword>
<keyword evidence="5" id="KW-1003">Cell membrane</keyword>
<dbReference type="GO" id="GO:0005516">
    <property type="term" value="F:calmodulin binding"/>
    <property type="evidence" value="ECO:0007669"/>
    <property type="project" value="UniProtKB-KW"/>
</dbReference>
<keyword evidence="14" id="KW-0915">Sodium</keyword>
<dbReference type="GO" id="GO:0098703">
    <property type="term" value="P:calcium ion import across plasma membrane"/>
    <property type="evidence" value="ECO:0007669"/>
    <property type="project" value="TreeGrafter"/>
</dbReference>
<evidence type="ECO:0000256" key="20">
    <source>
        <dbReference type="SAM" id="MobiDB-lite"/>
    </source>
</evidence>
<dbReference type="InParanoid" id="A0A1S3J9P6"/>
<feature type="region of interest" description="Disordered" evidence="20">
    <location>
        <begin position="620"/>
        <end position="646"/>
    </location>
</feature>
<dbReference type="PANTHER" id="PTHR11878">
    <property type="entry name" value="SODIUM/CALCIUM EXCHANGER"/>
    <property type="match status" value="1"/>
</dbReference>
<feature type="transmembrane region" description="Helical" evidence="21">
    <location>
        <begin position="236"/>
        <end position="256"/>
    </location>
</feature>
<comment type="subcellular location">
    <subcellularLocation>
        <location evidence="1">Cell membrane</location>
        <topology evidence="1">Multi-pass membrane protein</topology>
    </subcellularLocation>
</comment>
<dbReference type="InterPro" id="IPR003644">
    <property type="entry name" value="Calx_beta"/>
</dbReference>
<dbReference type="InterPro" id="IPR051171">
    <property type="entry name" value="CaCA"/>
</dbReference>
<keyword evidence="3" id="KW-0813">Transport</keyword>
<dbReference type="FunCoup" id="A0A1S3J9P6">
    <property type="interactions" value="234"/>
</dbReference>
<dbReference type="NCBIfam" id="TIGR00845">
    <property type="entry name" value="caca"/>
    <property type="match status" value="1"/>
</dbReference>
<keyword evidence="6" id="KW-0109">Calcium transport</keyword>
<keyword evidence="13 21" id="KW-1133">Transmembrane helix</keyword>
<evidence type="ECO:0000256" key="13">
    <source>
        <dbReference type="ARBA" id="ARBA00022989"/>
    </source>
</evidence>
<evidence type="ECO:0000313" key="25">
    <source>
        <dbReference type="RefSeq" id="XP_013406594.1"/>
    </source>
</evidence>
<evidence type="ECO:0000256" key="21">
    <source>
        <dbReference type="SAM" id="Phobius"/>
    </source>
</evidence>
<evidence type="ECO:0000256" key="4">
    <source>
        <dbReference type="ARBA" id="ARBA00022449"/>
    </source>
</evidence>
<evidence type="ECO:0000256" key="14">
    <source>
        <dbReference type="ARBA" id="ARBA00023053"/>
    </source>
</evidence>
<evidence type="ECO:0000256" key="6">
    <source>
        <dbReference type="ARBA" id="ARBA00022568"/>
    </source>
</evidence>
<feature type="transmembrane region" description="Helical" evidence="21">
    <location>
        <begin position="833"/>
        <end position="853"/>
    </location>
</feature>
<feature type="compositionally biased region" description="Acidic residues" evidence="20">
    <location>
        <begin position="637"/>
        <end position="646"/>
    </location>
</feature>
<evidence type="ECO:0000256" key="8">
    <source>
        <dbReference type="ARBA" id="ARBA00022723"/>
    </source>
</evidence>
<evidence type="ECO:0000256" key="19">
    <source>
        <dbReference type="ARBA" id="ARBA00033667"/>
    </source>
</evidence>
<feature type="transmembrane region" description="Helical" evidence="21">
    <location>
        <begin position="865"/>
        <end position="885"/>
    </location>
</feature>
<evidence type="ECO:0000256" key="2">
    <source>
        <dbReference type="ARBA" id="ARBA00007489"/>
    </source>
</evidence>
<protein>
    <submittedName>
        <fullName evidence="25">Sodium/calcium exchanger 1 isoform X1</fullName>
    </submittedName>
</protein>
<dbReference type="SMART" id="SM00237">
    <property type="entry name" value="Calx_beta"/>
    <property type="match status" value="2"/>
</dbReference>
<dbReference type="Proteomes" id="UP000085678">
    <property type="component" value="Unplaced"/>
</dbReference>
<dbReference type="GO" id="GO:0005432">
    <property type="term" value="F:calcium:sodium antiporter activity"/>
    <property type="evidence" value="ECO:0007669"/>
    <property type="project" value="InterPro"/>
</dbReference>
<keyword evidence="8" id="KW-0479">Metal-binding</keyword>
<evidence type="ECO:0000256" key="22">
    <source>
        <dbReference type="SAM" id="SignalP"/>
    </source>
</evidence>
<name>A0A1S3J9P6_LINAN</name>
<evidence type="ECO:0000313" key="24">
    <source>
        <dbReference type="Proteomes" id="UP000085678"/>
    </source>
</evidence>
<keyword evidence="11" id="KW-0106">Calcium</keyword>
<dbReference type="GO" id="GO:0007154">
    <property type="term" value="P:cell communication"/>
    <property type="evidence" value="ECO:0007669"/>
    <property type="project" value="InterPro"/>
</dbReference>
<dbReference type="GO" id="GO:0030424">
    <property type="term" value="C:axon"/>
    <property type="evidence" value="ECO:0007669"/>
    <property type="project" value="TreeGrafter"/>
</dbReference>
<feature type="transmembrane region" description="Helical" evidence="21">
    <location>
        <begin position="906"/>
        <end position="928"/>
    </location>
</feature>
<feature type="transmembrane region" description="Helical" evidence="21">
    <location>
        <begin position="81"/>
        <end position="99"/>
    </location>
</feature>
<dbReference type="PRINTS" id="PR01259">
    <property type="entry name" value="NACAEXCHNGR"/>
</dbReference>
<evidence type="ECO:0000256" key="5">
    <source>
        <dbReference type="ARBA" id="ARBA00022475"/>
    </source>
</evidence>
<keyword evidence="24" id="KW-1185">Reference proteome</keyword>
<evidence type="ECO:0000256" key="9">
    <source>
        <dbReference type="ARBA" id="ARBA00022729"/>
    </source>
</evidence>
<keyword evidence="7 21" id="KW-0812">Transmembrane</keyword>
<dbReference type="Gene3D" id="1.20.1420.30">
    <property type="entry name" value="NCX, central ion-binding region"/>
    <property type="match status" value="2"/>
</dbReference>
<keyword evidence="12" id="KW-0112">Calmodulin-binding</keyword>
<dbReference type="AlphaFoldDB" id="A0A1S3J9P6"/>
<keyword evidence="15" id="KW-0406">Ion transport</keyword>
<evidence type="ECO:0000256" key="18">
    <source>
        <dbReference type="ARBA" id="ARBA00023201"/>
    </source>
</evidence>
<dbReference type="InterPro" id="IPR004837">
    <property type="entry name" value="NaCa_Exmemb"/>
</dbReference>
<evidence type="ECO:0000256" key="3">
    <source>
        <dbReference type="ARBA" id="ARBA00022448"/>
    </source>
</evidence>
<dbReference type="GO" id="GO:0098794">
    <property type="term" value="C:postsynapse"/>
    <property type="evidence" value="ECO:0007669"/>
    <property type="project" value="TreeGrafter"/>
</dbReference>
<comment type="similarity">
    <text evidence="2">Belongs to the Ca(2+):cation antiporter (CaCA) (TC 2.A.19) family. SLC8 subfamily.</text>
</comment>
<gene>
    <name evidence="25" type="primary">LOC106171046</name>
</gene>
<dbReference type="InterPro" id="IPR032452">
    <property type="entry name" value="Na_Ca_Ex_C-exten"/>
</dbReference>
<feature type="domain" description="Calx-beta" evidence="23">
    <location>
        <begin position="386"/>
        <end position="485"/>
    </location>
</feature>
<dbReference type="FunFam" id="1.20.1420.30:FF:000003">
    <property type="entry name" value="sodium/calcium exchanger 1 isoform X1"/>
    <property type="match status" value="1"/>
</dbReference>
<proteinExistence type="inferred from homology"/>